<dbReference type="Proteomes" id="UP000235371">
    <property type="component" value="Unassembled WGS sequence"/>
</dbReference>
<feature type="region of interest" description="Disordered" evidence="1">
    <location>
        <begin position="1"/>
        <end position="45"/>
    </location>
</feature>
<dbReference type="RefSeq" id="XP_024729807.1">
    <property type="nucleotide sequence ID" value="XM_024870946.1"/>
</dbReference>
<organism evidence="2 3">
    <name type="scientific">Hyaloscypha bicolor E</name>
    <dbReference type="NCBI Taxonomy" id="1095630"/>
    <lineage>
        <taxon>Eukaryota</taxon>
        <taxon>Fungi</taxon>
        <taxon>Dikarya</taxon>
        <taxon>Ascomycota</taxon>
        <taxon>Pezizomycotina</taxon>
        <taxon>Leotiomycetes</taxon>
        <taxon>Helotiales</taxon>
        <taxon>Hyaloscyphaceae</taxon>
        <taxon>Hyaloscypha</taxon>
        <taxon>Hyaloscypha bicolor</taxon>
    </lineage>
</organism>
<dbReference type="GeneID" id="36579028"/>
<keyword evidence="3" id="KW-1185">Reference proteome</keyword>
<proteinExistence type="predicted"/>
<dbReference type="AlphaFoldDB" id="A0A2J6SQ89"/>
<dbReference type="InParanoid" id="A0A2J6SQ89"/>
<evidence type="ECO:0000313" key="2">
    <source>
        <dbReference type="EMBL" id="PMD52903.1"/>
    </source>
</evidence>
<name>A0A2J6SQ89_9HELO</name>
<dbReference type="EMBL" id="KZ613895">
    <property type="protein sequence ID" value="PMD52903.1"/>
    <property type="molecule type" value="Genomic_DNA"/>
</dbReference>
<sequence>MLFTRTPRVTRLSEKSKSRYRRPRHDTAKETKAPRPKSKSTQIDGGWKDTQCLDSQLLRVCCLLDRGWVEGARGMIRAPERRDIVKHRRYAVAGASRIKARPRNLSPPIKNTEKTNHKQDAIKQDTDKVRLKYVFMSICLYPKFWGQSIPNIYVEVEYEQTSVKGAETPKGYKSHNGPPFAFPFLFLGALQSRHKVIERRSTQAAQT</sequence>
<evidence type="ECO:0000313" key="3">
    <source>
        <dbReference type="Proteomes" id="UP000235371"/>
    </source>
</evidence>
<accession>A0A2J6SQ89</accession>
<protein>
    <submittedName>
        <fullName evidence="2">Uncharacterized protein</fullName>
    </submittedName>
</protein>
<reference evidence="2 3" key="1">
    <citation type="submission" date="2016-04" db="EMBL/GenBank/DDBJ databases">
        <title>A degradative enzymes factory behind the ericoid mycorrhizal symbiosis.</title>
        <authorList>
            <consortium name="DOE Joint Genome Institute"/>
            <person name="Martino E."/>
            <person name="Morin E."/>
            <person name="Grelet G."/>
            <person name="Kuo A."/>
            <person name="Kohler A."/>
            <person name="Daghino S."/>
            <person name="Barry K."/>
            <person name="Choi C."/>
            <person name="Cichocki N."/>
            <person name="Clum A."/>
            <person name="Copeland A."/>
            <person name="Hainaut M."/>
            <person name="Haridas S."/>
            <person name="Labutti K."/>
            <person name="Lindquist E."/>
            <person name="Lipzen A."/>
            <person name="Khouja H.-R."/>
            <person name="Murat C."/>
            <person name="Ohm R."/>
            <person name="Olson A."/>
            <person name="Spatafora J."/>
            <person name="Veneault-Fourrey C."/>
            <person name="Henrissat B."/>
            <person name="Grigoriev I."/>
            <person name="Martin F."/>
            <person name="Perotto S."/>
        </authorList>
    </citation>
    <scope>NUCLEOTIDE SEQUENCE [LARGE SCALE GENOMIC DNA]</scope>
    <source>
        <strain evidence="2 3">E</strain>
    </source>
</reference>
<gene>
    <name evidence="2" type="ORF">K444DRAFT_193720</name>
</gene>
<evidence type="ECO:0000256" key="1">
    <source>
        <dbReference type="SAM" id="MobiDB-lite"/>
    </source>
</evidence>